<dbReference type="Proteomes" id="UP000235653">
    <property type="component" value="Unassembled WGS sequence"/>
</dbReference>
<accession>A0A2P5P538</accession>
<dbReference type="GO" id="GO:0008289">
    <property type="term" value="F:lipid binding"/>
    <property type="evidence" value="ECO:0007669"/>
    <property type="project" value="UniProtKB-KW"/>
</dbReference>
<evidence type="ECO:0000313" key="2">
    <source>
        <dbReference type="EMBL" id="PPD57419.1"/>
    </source>
</evidence>
<dbReference type="AlphaFoldDB" id="A0A2P5P538"/>
<dbReference type="OrthoDB" id="9780216at2"/>
<dbReference type="InterPro" id="IPR050270">
    <property type="entry name" value="DegV_domain_contain"/>
</dbReference>
<evidence type="ECO:0000313" key="3">
    <source>
        <dbReference type="Proteomes" id="UP000235653"/>
    </source>
</evidence>
<proteinExistence type="predicted"/>
<dbReference type="PROSITE" id="PS51482">
    <property type="entry name" value="DEGV"/>
    <property type="match status" value="1"/>
</dbReference>
<dbReference type="Gene3D" id="3.40.50.10170">
    <property type="match status" value="1"/>
</dbReference>
<dbReference type="SUPFAM" id="SSF82549">
    <property type="entry name" value="DAK1/DegV-like"/>
    <property type="match status" value="1"/>
</dbReference>
<organism evidence="2 3">
    <name type="scientific">Dehalogenimonas etheniformans</name>
    <dbReference type="NCBI Taxonomy" id="1536648"/>
    <lineage>
        <taxon>Bacteria</taxon>
        <taxon>Bacillati</taxon>
        <taxon>Chloroflexota</taxon>
        <taxon>Dehalococcoidia</taxon>
        <taxon>Dehalococcoidales</taxon>
        <taxon>Dehalococcoidaceae</taxon>
        <taxon>Dehalogenimonas</taxon>
    </lineage>
</organism>
<dbReference type="NCBIfam" id="TIGR00762">
    <property type="entry name" value="DegV"/>
    <property type="match status" value="1"/>
</dbReference>
<keyword evidence="1" id="KW-0446">Lipid-binding</keyword>
<dbReference type="PANTHER" id="PTHR33434">
    <property type="entry name" value="DEGV DOMAIN-CONTAINING PROTEIN DR_1986-RELATED"/>
    <property type="match status" value="1"/>
</dbReference>
<dbReference type="InterPro" id="IPR003797">
    <property type="entry name" value="DegV"/>
</dbReference>
<evidence type="ECO:0000256" key="1">
    <source>
        <dbReference type="ARBA" id="ARBA00023121"/>
    </source>
</evidence>
<keyword evidence="3" id="KW-1185">Reference proteome</keyword>
<dbReference type="RefSeq" id="WP_102331610.1">
    <property type="nucleotide sequence ID" value="NZ_CP110635.1"/>
</dbReference>
<sequence length="292" mass="31568">MMQIVVDSGVDLNMTPETMLEMGIHQVPLSVTFKGKTYREGVDIDRVQFYSMLSENSEFPVTSQPSPGLIAETYKALAANDPDILSIHMSSGLSGTYDAARIAAGLVPNAKVTHFDTKTLSVASGWQAIAAARAVKVDQPVEQVLSIMKRIGDATDTLFTLKELRYLIHGGRISHIKGLMASLLNIKPIIGVEKVHGKYVQMGQARTFYSAIENLVSQVVGRYPAGTKLRAQIVHAQNPDGADMLKNALDKICKCDWMPTFTISLVLGAHTGPSVVGLAFAPDATLREVDLG</sequence>
<comment type="caution">
    <text evidence="2">The sequence shown here is derived from an EMBL/GenBank/DDBJ whole genome shotgun (WGS) entry which is preliminary data.</text>
</comment>
<dbReference type="InterPro" id="IPR043168">
    <property type="entry name" value="DegV_C"/>
</dbReference>
<gene>
    <name evidence="2" type="ORF">JP09_008780</name>
</gene>
<dbReference type="Pfam" id="PF02645">
    <property type="entry name" value="DegV"/>
    <property type="match status" value="1"/>
</dbReference>
<dbReference type="PANTHER" id="PTHR33434:SF2">
    <property type="entry name" value="FATTY ACID-BINDING PROTEIN TM_1468"/>
    <property type="match status" value="1"/>
</dbReference>
<dbReference type="EMBL" id="JQAN02000012">
    <property type="protein sequence ID" value="PPD57419.1"/>
    <property type="molecule type" value="Genomic_DNA"/>
</dbReference>
<dbReference type="Gene3D" id="3.30.1180.10">
    <property type="match status" value="1"/>
</dbReference>
<name>A0A2P5P538_9CHLR</name>
<reference evidence="2 3" key="1">
    <citation type="journal article" date="2017" name="ISME J.">
        <title>Grape pomace compost harbors organohalide-respiring Dehalogenimonas species with novel reductive dehalogenase genes.</title>
        <authorList>
            <person name="Yang Y."/>
            <person name="Higgins S.A."/>
            <person name="Yan J."/>
            <person name="Simsir B."/>
            <person name="Chourey K."/>
            <person name="Iyer R."/>
            <person name="Hettich R.L."/>
            <person name="Baldwin B."/>
            <person name="Ogles D.M."/>
            <person name="Loffler F.E."/>
        </authorList>
    </citation>
    <scope>NUCLEOTIDE SEQUENCE [LARGE SCALE GENOMIC DNA]</scope>
    <source>
        <strain evidence="2 3">GP</strain>
    </source>
</reference>
<protein>
    <submittedName>
        <fullName evidence="2">DegV family protein</fullName>
    </submittedName>
</protein>